<dbReference type="WBParaSite" id="RSKR_0001119400.1">
    <property type="protein sequence ID" value="RSKR_0001119400.1"/>
    <property type="gene ID" value="RSKR_0001119400"/>
</dbReference>
<accession>A0AC35UG80</accession>
<dbReference type="Proteomes" id="UP000095286">
    <property type="component" value="Unplaced"/>
</dbReference>
<proteinExistence type="predicted"/>
<evidence type="ECO:0000313" key="1">
    <source>
        <dbReference type="Proteomes" id="UP000095286"/>
    </source>
</evidence>
<name>A0AC35UG80_9BILA</name>
<organism evidence="1 2">
    <name type="scientific">Rhabditophanes sp. KR3021</name>
    <dbReference type="NCBI Taxonomy" id="114890"/>
    <lineage>
        <taxon>Eukaryota</taxon>
        <taxon>Metazoa</taxon>
        <taxon>Ecdysozoa</taxon>
        <taxon>Nematoda</taxon>
        <taxon>Chromadorea</taxon>
        <taxon>Rhabditida</taxon>
        <taxon>Tylenchina</taxon>
        <taxon>Panagrolaimomorpha</taxon>
        <taxon>Strongyloidoidea</taxon>
        <taxon>Alloionematidae</taxon>
        <taxon>Rhabditophanes</taxon>
    </lineage>
</organism>
<sequence>MSRAAKTNRKKIIEISDDELDGPAVQSSSEDDFKLENVTQESSTDVTESAIDSGSNSPSDYEETPKKKDMPVKSSAKKGTSKKASKILKTVTKNTKEKDSDSEGEDDTLFAKKPQNRKRKAVDEVERAVKKEKNENGESKPAAKGKKPDAPTELPFSVEYSKTSKGSCKHCKNTFEKGELKLSVKVYAVFFIGYMDEWCHFNCFFNRAPKIKLSLYNFAGLDWIEDSDRDRIQTRCDQMIEEYGGEDELIKEFIPKFTVRQKEIGCNGGSDCVFGGKIEPEQIAMNRLKSNFHPECFLKSRKTFYRGDASGADGYADLSEDQKNEVNERFARVKKEIEEENQKRSLEVVEVKEDALREQSKTMRELKDKLLSVYKKSDLLDFFERDVESSKLKKEPADKLSEILVSLLLYGVAGNCPLCDASVYFNYRQGAFACSKSNGKTEVCLYSKKNAETELFKVPQGIKSDKKWQKLKIIPQTLQRKYPLPTIFHHE</sequence>
<protein>
    <submittedName>
        <fullName evidence="2">PARP-type domain-containing protein</fullName>
    </submittedName>
</protein>
<evidence type="ECO:0000313" key="2">
    <source>
        <dbReference type="WBParaSite" id="RSKR_0001119400.1"/>
    </source>
</evidence>
<reference evidence="2" key="1">
    <citation type="submission" date="2016-11" db="UniProtKB">
        <authorList>
            <consortium name="WormBaseParasite"/>
        </authorList>
    </citation>
    <scope>IDENTIFICATION</scope>
    <source>
        <strain evidence="2">KR3021</strain>
    </source>
</reference>